<feature type="domain" description="Mutator-like transposase" evidence="2">
    <location>
        <begin position="154"/>
        <end position="211"/>
    </location>
</feature>
<organism evidence="3 4">
    <name type="scientific">Branchiostoma lanceolatum</name>
    <name type="common">Common lancelet</name>
    <name type="synonym">Amphioxus lanceolatum</name>
    <dbReference type="NCBI Taxonomy" id="7740"/>
    <lineage>
        <taxon>Eukaryota</taxon>
        <taxon>Metazoa</taxon>
        <taxon>Chordata</taxon>
        <taxon>Cephalochordata</taxon>
        <taxon>Leptocardii</taxon>
        <taxon>Amphioxiformes</taxon>
        <taxon>Branchiostomatidae</taxon>
        <taxon>Branchiostoma</taxon>
    </lineage>
</organism>
<gene>
    <name evidence="3" type="primary">Hypp8381</name>
    <name evidence="3" type="ORF">BLAG_LOCUS10057</name>
</gene>
<evidence type="ECO:0000259" key="2">
    <source>
        <dbReference type="Pfam" id="PF20700"/>
    </source>
</evidence>
<dbReference type="OrthoDB" id="10167441at2759"/>
<reference evidence="3" key="1">
    <citation type="submission" date="2022-01" db="EMBL/GenBank/DDBJ databases">
        <authorList>
            <person name="Braso-Vives M."/>
        </authorList>
    </citation>
    <scope>NUCLEOTIDE SEQUENCE</scope>
</reference>
<sequence length="258" mass="28244">MMAWQDTCVPCSVAEVEISSSNDIEVAVEPADDDFVDVTAEGPVLPATINKGGRPKKRKPPKPFEVGNQVKRLSADRVVDNEDIETDAPSYNKYKRVDGEMCSLARRPSQDDTPGGLRPKPRPPTLLESLAGAPSTAVVAEDKVFKSIIFLDTVSDFFNAHSDVIPGCRVLMRMPVSQERKFGMGYWEAIRCERCGFTTPRQKMYEEGERIPGHTRSRGPLPGEKKCVIGAGLGEGPGWGGVGSYAVLQRRAVVTHKK</sequence>
<dbReference type="Pfam" id="PF20700">
    <property type="entry name" value="Mutator"/>
    <property type="match status" value="1"/>
</dbReference>
<protein>
    <submittedName>
        <fullName evidence="3">Hypp8381 protein</fullName>
    </submittedName>
</protein>
<dbReference type="InterPro" id="IPR049012">
    <property type="entry name" value="Mutator_transp_dom"/>
</dbReference>
<dbReference type="Proteomes" id="UP000838412">
    <property type="component" value="Chromosome 17"/>
</dbReference>
<keyword evidence="4" id="KW-1185">Reference proteome</keyword>
<dbReference type="AlphaFoldDB" id="A0A8K0EH77"/>
<evidence type="ECO:0000313" key="3">
    <source>
        <dbReference type="EMBL" id="CAH1248752.1"/>
    </source>
</evidence>
<evidence type="ECO:0000313" key="4">
    <source>
        <dbReference type="Proteomes" id="UP000838412"/>
    </source>
</evidence>
<accession>A0A8K0EH77</accession>
<name>A0A8K0EH77_BRALA</name>
<feature type="region of interest" description="Disordered" evidence="1">
    <location>
        <begin position="105"/>
        <end position="124"/>
    </location>
</feature>
<feature type="region of interest" description="Disordered" evidence="1">
    <location>
        <begin position="46"/>
        <end position="70"/>
    </location>
</feature>
<evidence type="ECO:0000256" key="1">
    <source>
        <dbReference type="SAM" id="MobiDB-lite"/>
    </source>
</evidence>
<proteinExistence type="predicted"/>
<dbReference type="EMBL" id="OV696702">
    <property type="protein sequence ID" value="CAH1248752.1"/>
    <property type="molecule type" value="Genomic_DNA"/>
</dbReference>